<comment type="caution">
    <text evidence="1">The sequence shown here is derived from an EMBL/GenBank/DDBJ whole genome shotgun (WGS) entry which is preliminary data.</text>
</comment>
<accession>A0AAW0J087</accession>
<dbReference type="EMBL" id="PKMF04000752">
    <property type="protein sequence ID" value="KAK7820122.1"/>
    <property type="molecule type" value="Genomic_DNA"/>
</dbReference>
<gene>
    <name evidence="1" type="ORF">CFP56_039219</name>
</gene>
<organism evidence="1 2">
    <name type="scientific">Quercus suber</name>
    <name type="common">Cork oak</name>
    <dbReference type="NCBI Taxonomy" id="58331"/>
    <lineage>
        <taxon>Eukaryota</taxon>
        <taxon>Viridiplantae</taxon>
        <taxon>Streptophyta</taxon>
        <taxon>Embryophyta</taxon>
        <taxon>Tracheophyta</taxon>
        <taxon>Spermatophyta</taxon>
        <taxon>Magnoliopsida</taxon>
        <taxon>eudicotyledons</taxon>
        <taxon>Gunneridae</taxon>
        <taxon>Pentapetalae</taxon>
        <taxon>rosids</taxon>
        <taxon>fabids</taxon>
        <taxon>Fagales</taxon>
        <taxon>Fagaceae</taxon>
        <taxon>Quercus</taxon>
    </lineage>
</organism>
<dbReference type="AlphaFoldDB" id="A0AAW0J087"/>
<keyword evidence="2" id="KW-1185">Reference proteome</keyword>
<protein>
    <recommendedName>
        <fullName evidence="3">Reverse transcriptase zinc-binding domain-containing protein</fullName>
    </recommendedName>
</protein>
<name>A0AAW0J087_QUESU</name>
<reference evidence="1 2" key="1">
    <citation type="journal article" date="2018" name="Sci. Data">
        <title>The draft genome sequence of cork oak.</title>
        <authorList>
            <person name="Ramos A.M."/>
            <person name="Usie A."/>
            <person name="Barbosa P."/>
            <person name="Barros P.M."/>
            <person name="Capote T."/>
            <person name="Chaves I."/>
            <person name="Simoes F."/>
            <person name="Abreu I."/>
            <person name="Carrasquinho I."/>
            <person name="Faro C."/>
            <person name="Guimaraes J.B."/>
            <person name="Mendonca D."/>
            <person name="Nobrega F."/>
            <person name="Rodrigues L."/>
            <person name="Saibo N.J.M."/>
            <person name="Varela M.C."/>
            <person name="Egas C."/>
            <person name="Matos J."/>
            <person name="Miguel C.M."/>
            <person name="Oliveira M.M."/>
            <person name="Ricardo C.P."/>
            <person name="Goncalves S."/>
        </authorList>
    </citation>
    <scope>NUCLEOTIDE SEQUENCE [LARGE SCALE GENOMIC DNA]</scope>
    <source>
        <strain evidence="2">cv. HL8</strain>
    </source>
</reference>
<proteinExistence type="predicted"/>
<evidence type="ECO:0000313" key="1">
    <source>
        <dbReference type="EMBL" id="KAK7820122.1"/>
    </source>
</evidence>
<dbReference type="Proteomes" id="UP000237347">
    <property type="component" value="Unassembled WGS sequence"/>
</dbReference>
<evidence type="ECO:0008006" key="3">
    <source>
        <dbReference type="Google" id="ProtNLM"/>
    </source>
</evidence>
<sequence length="78" mass="9352">MRRKILMEDKCEQCGLESETAIHAVWECAMLDEIWEVVPGFEDQRQYAISNTRNLISVLQKKRKNLELMAMVMWTIWY</sequence>
<evidence type="ECO:0000313" key="2">
    <source>
        <dbReference type="Proteomes" id="UP000237347"/>
    </source>
</evidence>